<dbReference type="InterPro" id="IPR017853">
    <property type="entry name" value="GH"/>
</dbReference>
<dbReference type="GO" id="GO:0005509">
    <property type="term" value="F:calcium ion binding"/>
    <property type="evidence" value="ECO:0007669"/>
    <property type="project" value="InterPro"/>
</dbReference>
<feature type="binding site" evidence="8">
    <location>
        <position position="198"/>
    </location>
    <ligand>
        <name>Ca(2+)</name>
        <dbReference type="ChEBI" id="CHEBI:29108"/>
        <label>1</label>
    </ligand>
</feature>
<keyword evidence="5" id="KW-0119">Carbohydrate metabolism</keyword>
<dbReference type="NCBIfam" id="NF006969">
    <property type="entry name" value="PRK09441.1-2"/>
    <property type="match status" value="1"/>
</dbReference>
<dbReference type="InterPro" id="IPR006047">
    <property type="entry name" value="GH13_cat_dom"/>
</dbReference>
<evidence type="ECO:0000256" key="1">
    <source>
        <dbReference type="ARBA" id="ARBA00001913"/>
    </source>
</evidence>
<dbReference type="EMBL" id="FTLX01000004">
    <property type="protein sequence ID" value="SIQ91743.1"/>
    <property type="molecule type" value="Genomic_DNA"/>
</dbReference>
<dbReference type="SUPFAM" id="SSF51011">
    <property type="entry name" value="Glycosyl hydrolase domain"/>
    <property type="match status" value="1"/>
</dbReference>
<evidence type="ECO:0000256" key="2">
    <source>
        <dbReference type="ARBA" id="ARBA00008061"/>
    </source>
</evidence>
<keyword evidence="6" id="KW-0326">Glycosidase</keyword>
<evidence type="ECO:0000256" key="10">
    <source>
        <dbReference type="SAM" id="MobiDB-lite"/>
    </source>
</evidence>
<dbReference type="SUPFAM" id="SSF51445">
    <property type="entry name" value="(Trans)glycosidases"/>
    <property type="match status" value="1"/>
</dbReference>
<dbReference type="Pfam" id="PF00128">
    <property type="entry name" value="Alpha-amylase"/>
    <property type="match status" value="1"/>
</dbReference>
<evidence type="ECO:0000256" key="8">
    <source>
        <dbReference type="PIRSR" id="PIRSR001021-2"/>
    </source>
</evidence>
<accession>A0A1N6WNS2</accession>
<dbReference type="STRING" id="1017273.SAMN05443094_104233"/>
<keyword evidence="3 8" id="KW-0479">Metal-binding</keyword>
<sequence length="579" mass="66788">MMERNRTMMQFFEWHLPADQKHWARLEERAKELKDAGIGAVWVPPVTKGQSAEDTGYGVYDLFDLGEFDQKGTVPTKYGTKEELENAIKACHDAGIHVYVDVVMNHKAGADETERFAVVEVDQNDRKKVISEEPFEIEGWTKFTFPGRKGKYSDFEWRFQHFNGTDFDAKEDRTGIFRIEGEYKNWNDNVDDEFGNYDYLMFANIDYRHPKVREEVIKWGKWMAETLDCDGYRLDAIKHIDHNFVDEFSKEVVEERGDDFFFVGEFWVSELEPCANMIEETNGRIHLFDVPLKYNLFSASQEGAKYDLSKIFEGTVVANYPQNAVTFVDNHDTQPGEALESFLADWFKQSAYALTLLRKDGYPCVFYGDYYGIGGDEPVDPKKEAIDPLLYSRLHKAYGEQVDYFDHPNTVGWIRKGTAEIERSGCAVVINNSEEGGEKHMCVGEERAGEKWVDMLNSREEIIEIGEDGCATFPVNAGSVSVWALPEQDVKEPDPEADRKSALMQELVQEVKQELKDEIKQELMGELKQEVEETVEHKTSEADADKKDLKKEIKREAKREIKKELKKELGKDDKENKKK</sequence>
<dbReference type="Gene3D" id="2.40.30.140">
    <property type="match status" value="1"/>
</dbReference>
<proteinExistence type="inferred from homology"/>
<dbReference type="NCBIfam" id="NF006968">
    <property type="entry name" value="PRK09441.1-1"/>
    <property type="match status" value="1"/>
</dbReference>
<dbReference type="PANTHER" id="PTHR43447">
    <property type="entry name" value="ALPHA-AMYLASE"/>
    <property type="match status" value="1"/>
</dbReference>
<gene>
    <name evidence="12" type="ORF">SAMN05443094_104233</name>
</gene>
<organism evidence="12 13">
    <name type="scientific">Domibacillus enclensis</name>
    <dbReference type="NCBI Taxonomy" id="1017273"/>
    <lineage>
        <taxon>Bacteria</taxon>
        <taxon>Bacillati</taxon>
        <taxon>Bacillota</taxon>
        <taxon>Bacilli</taxon>
        <taxon>Bacillales</taxon>
        <taxon>Bacillaceae</taxon>
        <taxon>Domibacillus</taxon>
    </lineage>
</organism>
<dbReference type="CDD" id="cd11318">
    <property type="entry name" value="AmyAc_bac_fung_AmyA"/>
    <property type="match status" value="1"/>
</dbReference>
<dbReference type="GO" id="GO:0005975">
    <property type="term" value="P:carbohydrate metabolic process"/>
    <property type="evidence" value="ECO:0007669"/>
    <property type="project" value="InterPro"/>
</dbReference>
<dbReference type="PRINTS" id="PR00110">
    <property type="entry name" value="ALPHAAMYLASE"/>
</dbReference>
<comment type="cofactor">
    <cofactor evidence="1">
        <name>Ca(2+)</name>
        <dbReference type="ChEBI" id="CHEBI:29108"/>
    </cofactor>
</comment>
<evidence type="ECO:0000313" key="13">
    <source>
        <dbReference type="Proteomes" id="UP000186385"/>
    </source>
</evidence>
<evidence type="ECO:0000256" key="5">
    <source>
        <dbReference type="ARBA" id="ARBA00023277"/>
    </source>
</evidence>
<evidence type="ECO:0000256" key="4">
    <source>
        <dbReference type="ARBA" id="ARBA00022801"/>
    </source>
</evidence>
<feature type="binding site" evidence="8">
    <location>
        <position position="239"/>
    </location>
    <ligand>
        <name>Ca(2+)</name>
        <dbReference type="ChEBI" id="CHEBI:29108"/>
        <label>1</label>
    </ligand>
</feature>
<comment type="similarity">
    <text evidence="2 9">Belongs to the glycosyl hydrolase 13 family.</text>
</comment>
<dbReference type="Gene3D" id="2.60.40.1180">
    <property type="entry name" value="Golgi alpha-mannosidase II"/>
    <property type="match status" value="1"/>
</dbReference>
<reference evidence="12 13" key="1">
    <citation type="submission" date="2017-01" db="EMBL/GenBank/DDBJ databases">
        <authorList>
            <person name="Mah S.A."/>
            <person name="Swanson W.J."/>
            <person name="Moy G.W."/>
            <person name="Vacquier V.D."/>
        </authorList>
    </citation>
    <scope>NUCLEOTIDE SEQUENCE [LARGE SCALE GENOMIC DNA]</scope>
    <source>
        <strain evidence="12 13">NIO-1016</strain>
    </source>
</reference>
<dbReference type="Proteomes" id="UP000186385">
    <property type="component" value="Unassembled WGS sequence"/>
</dbReference>
<evidence type="ECO:0000259" key="11">
    <source>
        <dbReference type="SMART" id="SM00642"/>
    </source>
</evidence>
<name>A0A1N6WNS2_9BACI</name>
<dbReference type="SMART" id="SM00642">
    <property type="entry name" value="Aamy"/>
    <property type="match status" value="1"/>
</dbReference>
<feature type="binding site" evidence="8">
    <location>
        <position position="206"/>
    </location>
    <ligand>
        <name>Ca(2+)</name>
        <dbReference type="ChEBI" id="CHEBI:29108"/>
        <label>2</label>
    </ligand>
</feature>
<feature type="region of interest" description="Disordered" evidence="10">
    <location>
        <begin position="531"/>
        <end position="551"/>
    </location>
</feature>
<keyword evidence="8" id="KW-0106">Calcium</keyword>
<dbReference type="InterPro" id="IPR013776">
    <property type="entry name" value="A-amylase_thermo"/>
</dbReference>
<evidence type="ECO:0000313" key="12">
    <source>
        <dbReference type="EMBL" id="SIQ91743.1"/>
    </source>
</evidence>
<evidence type="ECO:0000256" key="7">
    <source>
        <dbReference type="PIRSR" id="PIRSR001021-1"/>
    </source>
</evidence>
<evidence type="ECO:0000256" key="9">
    <source>
        <dbReference type="RuleBase" id="RU003615"/>
    </source>
</evidence>
<feature type="active site" description="Proton donor" evidence="7">
    <location>
        <position position="265"/>
    </location>
</feature>
<dbReference type="Gene3D" id="3.20.20.80">
    <property type="entry name" value="Glycosidases"/>
    <property type="match status" value="1"/>
</dbReference>
<dbReference type="AlphaFoldDB" id="A0A1N6WNS2"/>
<dbReference type="InterPro" id="IPR013780">
    <property type="entry name" value="Glyco_hydro_b"/>
</dbReference>
<dbReference type="PIRSF" id="PIRSF001021">
    <property type="entry name" value="Alph-amls_thrmst"/>
    <property type="match status" value="1"/>
</dbReference>
<dbReference type="GO" id="GO:0004556">
    <property type="term" value="F:alpha-amylase activity"/>
    <property type="evidence" value="ECO:0007669"/>
    <property type="project" value="InterPro"/>
</dbReference>
<feature type="active site" description="Nucleophile" evidence="7">
    <location>
        <position position="235"/>
    </location>
</feature>
<evidence type="ECO:0000256" key="3">
    <source>
        <dbReference type="ARBA" id="ARBA00022723"/>
    </source>
</evidence>
<keyword evidence="4" id="KW-0378">Hydrolase</keyword>
<feature type="domain" description="Glycosyl hydrolase family 13 catalytic" evidence="11">
    <location>
        <begin position="6"/>
        <end position="393"/>
    </location>
</feature>
<feature type="binding site" evidence="8">
    <location>
        <position position="105"/>
    </location>
    <ligand>
        <name>Ca(2+)</name>
        <dbReference type="ChEBI" id="CHEBI:29108"/>
        <label>1</label>
    </ligand>
</feature>
<dbReference type="InterPro" id="IPR006046">
    <property type="entry name" value="Alpha_amylase"/>
</dbReference>
<evidence type="ECO:0000256" key="6">
    <source>
        <dbReference type="ARBA" id="ARBA00023295"/>
    </source>
</evidence>
<protein>
    <submittedName>
        <fullName evidence="12">Alpha-amylase</fullName>
    </submittedName>
</protein>